<reference evidence="3 4" key="1">
    <citation type="submission" date="2018-02" db="EMBL/GenBank/DDBJ databases">
        <title>Genomic Encyclopedia of Archaeal and Bacterial Type Strains, Phase II (KMG-II): from individual species to whole genera.</title>
        <authorList>
            <person name="Goeker M."/>
        </authorList>
    </citation>
    <scope>NUCLEOTIDE SEQUENCE [LARGE SCALE GENOMIC DNA]</scope>
    <source>
        <strain evidence="3 4">DSM 22857</strain>
    </source>
</reference>
<accession>A0A2S6IGP7</accession>
<dbReference type="SUPFAM" id="SSF55073">
    <property type="entry name" value="Nucleotide cyclase"/>
    <property type="match status" value="1"/>
</dbReference>
<dbReference type="Proteomes" id="UP000239485">
    <property type="component" value="Unassembled WGS sequence"/>
</dbReference>
<feature type="transmembrane region" description="Helical" evidence="1">
    <location>
        <begin position="30"/>
        <end position="47"/>
    </location>
</feature>
<evidence type="ECO:0000313" key="4">
    <source>
        <dbReference type="Proteomes" id="UP000239485"/>
    </source>
</evidence>
<feature type="transmembrane region" description="Helical" evidence="1">
    <location>
        <begin position="159"/>
        <end position="177"/>
    </location>
</feature>
<dbReference type="Gene3D" id="3.30.70.270">
    <property type="match status" value="1"/>
</dbReference>
<feature type="transmembrane region" description="Helical" evidence="1">
    <location>
        <begin position="282"/>
        <end position="298"/>
    </location>
</feature>
<dbReference type="PANTHER" id="PTHR45138:SF9">
    <property type="entry name" value="DIGUANYLATE CYCLASE DGCM-RELATED"/>
    <property type="match status" value="1"/>
</dbReference>
<dbReference type="PANTHER" id="PTHR45138">
    <property type="entry name" value="REGULATORY COMPONENTS OF SENSORY TRANSDUCTION SYSTEM"/>
    <property type="match status" value="1"/>
</dbReference>
<gene>
    <name evidence="3" type="ORF">CLV92_11022</name>
</gene>
<keyword evidence="1" id="KW-0472">Membrane</keyword>
<dbReference type="GO" id="GO:0052621">
    <property type="term" value="F:diguanylate cyclase activity"/>
    <property type="evidence" value="ECO:0007669"/>
    <property type="project" value="TreeGrafter"/>
</dbReference>
<dbReference type="InterPro" id="IPR043128">
    <property type="entry name" value="Rev_trsase/Diguanyl_cyclase"/>
</dbReference>
<feature type="transmembrane region" description="Helical" evidence="1">
    <location>
        <begin position="215"/>
        <end position="235"/>
    </location>
</feature>
<dbReference type="SMART" id="SM00267">
    <property type="entry name" value="GGDEF"/>
    <property type="match status" value="1"/>
</dbReference>
<keyword evidence="1" id="KW-0812">Transmembrane</keyword>
<feature type="transmembrane region" description="Helical" evidence="1">
    <location>
        <begin position="256"/>
        <end position="276"/>
    </location>
</feature>
<feature type="transmembrane region" description="Helical" evidence="1">
    <location>
        <begin position="59"/>
        <end position="81"/>
    </location>
</feature>
<keyword evidence="4" id="KW-1185">Reference proteome</keyword>
<dbReference type="RefSeq" id="WP_146099545.1">
    <property type="nucleotide sequence ID" value="NZ_PTJD01000010.1"/>
</dbReference>
<dbReference type="NCBIfam" id="TIGR00254">
    <property type="entry name" value="GGDEF"/>
    <property type="match status" value="1"/>
</dbReference>
<name>A0A2S6IGP7_9ACTN</name>
<feature type="transmembrane region" description="Helical" evidence="1">
    <location>
        <begin position="184"/>
        <end position="203"/>
    </location>
</feature>
<organism evidence="3 4">
    <name type="scientific">Kineococcus xinjiangensis</name>
    <dbReference type="NCBI Taxonomy" id="512762"/>
    <lineage>
        <taxon>Bacteria</taxon>
        <taxon>Bacillati</taxon>
        <taxon>Actinomycetota</taxon>
        <taxon>Actinomycetes</taxon>
        <taxon>Kineosporiales</taxon>
        <taxon>Kineosporiaceae</taxon>
        <taxon>Kineococcus</taxon>
    </lineage>
</organism>
<dbReference type="EMBL" id="PTJD01000010">
    <property type="protein sequence ID" value="PPK93394.1"/>
    <property type="molecule type" value="Genomic_DNA"/>
</dbReference>
<feature type="transmembrane region" description="Helical" evidence="1">
    <location>
        <begin position="93"/>
        <end position="110"/>
    </location>
</feature>
<feature type="transmembrane region" description="Helical" evidence="1">
    <location>
        <begin position="122"/>
        <end position="139"/>
    </location>
</feature>
<dbReference type="CDD" id="cd01949">
    <property type="entry name" value="GGDEF"/>
    <property type="match status" value="1"/>
</dbReference>
<sequence>MDRWWVAYASAAAVAALTYALLPAGAARDVLFLCLAAPVVAVILVGVRRNRPVRPAPWYLMAAGTVLLVAGDAIFSYHVRVLEQEPFPSAADVAYLAAYPVLAAAFMLLVRGRQPGRDRESLIDSSIFTISLGLLTWVLVVRPTAADSELTALERGVALAYPLMDVLLVGLLVRLLTGPGARTASFWMLAASGALLLAADLGFQVSELHGAEVFRWTEVLFALSYLVLGAAALHPSMRLLSEPAPETAVVFTRRRLLALTAASMVAPGVLGVQLALGGTLDAWAVVVSSVALFGLVVLRMNGLLTRVQEQAGALAAMARTDALTGLPNRRTADAELERMRERAQEEGRPLVVAMIDLDRFKSFNDTFGHQAGDKLLRGAAAAWRSGLKGSGIVLSRYGGEEFQAVAVGRTLGDVERALQGLRGTTPAGQTFSAGVAAWDGTESLAALVRRADVALYAAKREGRDRVVAAATPRVRVVA</sequence>
<dbReference type="OrthoDB" id="23692at2"/>
<dbReference type="InterPro" id="IPR029787">
    <property type="entry name" value="Nucleotide_cyclase"/>
</dbReference>
<proteinExistence type="predicted"/>
<dbReference type="AlphaFoldDB" id="A0A2S6IGP7"/>
<dbReference type="InterPro" id="IPR050469">
    <property type="entry name" value="Diguanylate_Cyclase"/>
</dbReference>
<evidence type="ECO:0000313" key="3">
    <source>
        <dbReference type="EMBL" id="PPK93394.1"/>
    </source>
</evidence>
<dbReference type="Pfam" id="PF00990">
    <property type="entry name" value="GGDEF"/>
    <property type="match status" value="1"/>
</dbReference>
<protein>
    <submittedName>
        <fullName evidence="3">Diguanylate cyclase (GGDEF)-like protein</fullName>
    </submittedName>
</protein>
<dbReference type="PROSITE" id="PS50887">
    <property type="entry name" value="GGDEF"/>
    <property type="match status" value="1"/>
</dbReference>
<keyword evidence="1" id="KW-1133">Transmembrane helix</keyword>
<feature type="domain" description="GGDEF" evidence="2">
    <location>
        <begin position="348"/>
        <end position="471"/>
    </location>
</feature>
<evidence type="ECO:0000259" key="2">
    <source>
        <dbReference type="PROSITE" id="PS50887"/>
    </source>
</evidence>
<evidence type="ECO:0000256" key="1">
    <source>
        <dbReference type="SAM" id="Phobius"/>
    </source>
</evidence>
<comment type="caution">
    <text evidence="3">The sequence shown here is derived from an EMBL/GenBank/DDBJ whole genome shotgun (WGS) entry which is preliminary data.</text>
</comment>
<dbReference type="InterPro" id="IPR000160">
    <property type="entry name" value="GGDEF_dom"/>
</dbReference>